<evidence type="ECO:0000313" key="11">
    <source>
        <dbReference type="Proteomes" id="UP000011016"/>
    </source>
</evidence>
<dbReference type="PANTHER" id="PTHR30477:SF13">
    <property type="entry name" value="IRON TRANSPORT SYSTEM MEMBRANE PROTEIN HI_0360-RELATED"/>
    <property type="match status" value="1"/>
</dbReference>
<dbReference type="eggNOG" id="COG1108">
    <property type="taxonomic scope" value="Bacteria"/>
</dbReference>
<evidence type="ECO:0000313" key="9">
    <source>
        <dbReference type="EMBL" id="EJZ82709.1"/>
    </source>
</evidence>
<dbReference type="GO" id="GO:0055085">
    <property type="term" value="P:transmembrane transport"/>
    <property type="evidence" value="ECO:0007669"/>
    <property type="project" value="InterPro"/>
</dbReference>
<gene>
    <name evidence="8" type="primary">mntB</name>
    <name evidence="8" type="ORF">BN46_0178</name>
    <name evidence="9" type="ORF">HMPREF9719_00367</name>
</gene>
<feature type="transmembrane region" description="Helical" evidence="7">
    <location>
        <begin position="197"/>
        <end position="214"/>
    </location>
</feature>
<dbReference type="EMBL" id="AHAE01000021">
    <property type="protein sequence ID" value="EJZ82709.1"/>
    <property type="molecule type" value="Genomic_DNA"/>
</dbReference>
<dbReference type="FunFam" id="1.10.3470.10:FF:000003">
    <property type="entry name" value="Iron ABC transporter permease SitD"/>
    <property type="match status" value="1"/>
</dbReference>
<evidence type="ECO:0000256" key="6">
    <source>
        <dbReference type="RuleBase" id="RU003943"/>
    </source>
</evidence>
<feature type="transmembrane region" description="Helical" evidence="7">
    <location>
        <begin position="221"/>
        <end position="241"/>
    </location>
</feature>
<comment type="caution">
    <text evidence="8">The sequence shown here is derived from an EMBL/GenBank/DDBJ whole genome shotgun (WGS) entry which is preliminary data.</text>
</comment>
<dbReference type="Proteomes" id="UP000011016">
    <property type="component" value="Unassembled WGS sequence"/>
</dbReference>
<dbReference type="Gene3D" id="1.10.3470.10">
    <property type="entry name" value="ABC transporter involved in vitamin B12 uptake, BtuC"/>
    <property type="match status" value="1"/>
</dbReference>
<dbReference type="GO" id="GO:0010043">
    <property type="term" value="P:response to zinc ion"/>
    <property type="evidence" value="ECO:0007669"/>
    <property type="project" value="TreeGrafter"/>
</dbReference>
<proteinExistence type="inferred from homology"/>
<dbReference type="Pfam" id="PF00950">
    <property type="entry name" value="ABC-3"/>
    <property type="match status" value="1"/>
</dbReference>
<dbReference type="STRING" id="29321.AAV33_06815"/>
<feature type="transmembrane region" description="Helical" evidence="7">
    <location>
        <begin position="133"/>
        <end position="151"/>
    </location>
</feature>
<feature type="transmembrane region" description="Helical" evidence="7">
    <location>
        <begin position="17"/>
        <end position="43"/>
    </location>
</feature>
<dbReference type="CDD" id="cd06550">
    <property type="entry name" value="TM_ABC_iron-siderophores_like"/>
    <property type="match status" value="1"/>
</dbReference>
<evidence type="ECO:0000313" key="10">
    <source>
        <dbReference type="Proteomes" id="UP000006078"/>
    </source>
</evidence>
<dbReference type="GO" id="GO:0043190">
    <property type="term" value="C:ATP-binding cassette (ABC) transporter complex"/>
    <property type="evidence" value="ECO:0007669"/>
    <property type="project" value="InterPro"/>
</dbReference>
<reference evidence="8 11" key="1">
    <citation type="journal article" date="2012" name="J. Bacteriol.">
        <title>Draft Genome Sequence of Turicella otitidis ATCC 51513, Isolated from Middle Ear Fluid from a Child with Otitis Media.</title>
        <authorList>
            <person name="Brinkrolf K."/>
            <person name="Schneider J."/>
            <person name="Knecht M."/>
            <person name="Ruckert C."/>
            <person name="Tauch A."/>
        </authorList>
    </citation>
    <scope>NUCLEOTIDE SEQUENCE [LARGE SCALE GENOMIC DNA]</scope>
    <source>
        <strain evidence="8 11">ATCC 51513</strain>
    </source>
</reference>
<dbReference type="HOGENOM" id="CLU_028808_4_0_11"/>
<dbReference type="InterPro" id="IPR037294">
    <property type="entry name" value="ABC_BtuC-like"/>
</dbReference>
<evidence type="ECO:0000313" key="8">
    <source>
        <dbReference type="EMBL" id="CCI82928.1"/>
    </source>
</evidence>
<dbReference type="InterPro" id="IPR001626">
    <property type="entry name" value="ABC_TroCD"/>
</dbReference>
<dbReference type="SUPFAM" id="SSF81345">
    <property type="entry name" value="ABC transporter involved in vitamin B12 uptake, BtuC"/>
    <property type="match status" value="1"/>
</dbReference>
<dbReference type="OrthoDB" id="1016457at2"/>
<comment type="similarity">
    <text evidence="2 6">Belongs to the ABC-3 integral membrane protein family.</text>
</comment>
<evidence type="ECO:0000256" key="4">
    <source>
        <dbReference type="ARBA" id="ARBA00022989"/>
    </source>
</evidence>
<feature type="transmembrane region" description="Helical" evidence="7">
    <location>
        <begin position="171"/>
        <end position="191"/>
    </location>
</feature>
<dbReference type="RefSeq" id="WP_004600257.1">
    <property type="nucleotide sequence ID" value="NZ_HF541865.1"/>
</dbReference>
<evidence type="ECO:0000256" key="1">
    <source>
        <dbReference type="ARBA" id="ARBA00004141"/>
    </source>
</evidence>
<evidence type="ECO:0000256" key="5">
    <source>
        <dbReference type="ARBA" id="ARBA00023136"/>
    </source>
</evidence>
<dbReference type="AlphaFoldDB" id="I7IWH2"/>
<accession>I7IWH2</accession>
<keyword evidence="5 7" id="KW-0472">Membrane</keyword>
<evidence type="ECO:0000256" key="3">
    <source>
        <dbReference type="ARBA" id="ARBA00022692"/>
    </source>
</evidence>
<dbReference type="EMBL" id="CAJZ01000024">
    <property type="protein sequence ID" value="CCI82928.1"/>
    <property type="molecule type" value="Genomic_DNA"/>
</dbReference>
<reference evidence="9 10" key="2">
    <citation type="submission" date="2012-08" db="EMBL/GenBank/DDBJ databases">
        <title>The Genome Sequence of Turicella otitidis ATCC 51513.</title>
        <authorList>
            <consortium name="The Broad Institute Genome Sequencing Platform"/>
            <person name="Earl A."/>
            <person name="Ward D."/>
            <person name="Feldgarden M."/>
            <person name="Gevers D."/>
            <person name="Huys G."/>
            <person name="Walker B."/>
            <person name="Young S.K."/>
            <person name="Zeng Q."/>
            <person name="Gargeya S."/>
            <person name="Fitzgerald M."/>
            <person name="Haas B."/>
            <person name="Abouelleil A."/>
            <person name="Alvarado L."/>
            <person name="Arachchi H.M."/>
            <person name="Berlin A.M."/>
            <person name="Chapman S.B."/>
            <person name="Goldberg J."/>
            <person name="Griggs A."/>
            <person name="Gujja S."/>
            <person name="Hansen M."/>
            <person name="Howarth C."/>
            <person name="Imamovic A."/>
            <person name="Larimer J."/>
            <person name="McCowen C."/>
            <person name="Montmayeur A."/>
            <person name="Murphy C."/>
            <person name="Neiman D."/>
            <person name="Pearson M."/>
            <person name="Priest M."/>
            <person name="Roberts A."/>
            <person name="Saif S."/>
            <person name="Shea T."/>
            <person name="Sisk P."/>
            <person name="Sykes S."/>
            <person name="Wortman J."/>
            <person name="Nusbaum C."/>
            <person name="Birren B."/>
        </authorList>
    </citation>
    <scope>NUCLEOTIDE SEQUENCE [LARGE SCALE GENOMIC DNA]</scope>
    <source>
        <strain evidence="9 10">ATCC 51513</strain>
    </source>
</reference>
<organism evidence="8 11">
    <name type="scientific">Corynebacterium otitidis ATCC 51513</name>
    <dbReference type="NCBI Taxonomy" id="883169"/>
    <lineage>
        <taxon>Bacteria</taxon>
        <taxon>Bacillati</taxon>
        <taxon>Actinomycetota</taxon>
        <taxon>Actinomycetes</taxon>
        <taxon>Mycobacteriales</taxon>
        <taxon>Corynebacteriaceae</taxon>
        <taxon>Corynebacterium</taxon>
    </lineage>
</organism>
<dbReference type="Proteomes" id="UP000006078">
    <property type="component" value="Unassembled WGS sequence"/>
</dbReference>
<keyword evidence="4 7" id="KW-1133">Transmembrane helix</keyword>
<feature type="transmembrane region" description="Helical" evidence="7">
    <location>
        <begin position="63"/>
        <end position="83"/>
    </location>
</feature>
<sequence>MLDLFTEPLSYGFVTRALIIGSLTGLVAGLLSCWLILVGWSLLGDAVSHAVLPGVVISYILDWPYAIGAFIAALLAVGLVGSVREHTTLKSDTSIGVVFTALFAFGLVLVSVTPSSTNLQEILFGNLLGITRASQLQVIVLGLVALAIILLRHRDMTLWAFDAEHARAIGINTTAVRWTILVSLALVVVAATQAVGVILVVALLITPGATAFLLTTRFQRMMIIAPLTAVASTWAGVFLSFHLDVSTGGTIVLVQAAIFLVVYLFGPREGLVTTAALRRRQARAAREAHATA</sequence>
<evidence type="ECO:0000256" key="2">
    <source>
        <dbReference type="ARBA" id="ARBA00008034"/>
    </source>
</evidence>
<dbReference type="PANTHER" id="PTHR30477">
    <property type="entry name" value="ABC-TRANSPORTER METAL-BINDING PROTEIN"/>
    <property type="match status" value="1"/>
</dbReference>
<comment type="subcellular location">
    <subcellularLocation>
        <location evidence="6">Cell membrane</location>
        <topology evidence="6">Multi-pass membrane protein</topology>
    </subcellularLocation>
    <subcellularLocation>
        <location evidence="1">Membrane</location>
        <topology evidence="1">Multi-pass membrane protein</topology>
    </subcellularLocation>
</comment>
<feature type="transmembrane region" description="Helical" evidence="7">
    <location>
        <begin position="247"/>
        <end position="265"/>
    </location>
</feature>
<dbReference type="GO" id="GO:0071281">
    <property type="term" value="P:cellular response to iron ion"/>
    <property type="evidence" value="ECO:0007669"/>
    <property type="project" value="UniProtKB-ARBA"/>
</dbReference>
<evidence type="ECO:0000256" key="7">
    <source>
        <dbReference type="SAM" id="Phobius"/>
    </source>
</evidence>
<keyword evidence="6" id="KW-0813">Transport</keyword>
<name>I7IWH2_9CORY</name>
<protein>
    <submittedName>
        <fullName evidence="8">Putative manganese ABC transport system</fullName>
    </submittedName>
</protein>
<feature type="transmembrane region" description="Helical" evidence="7">
    <location>
        <begin position="95"/>
        <end position="113"/>
    </location>
</feature>
<keyword evidence="10" id="KW-1185">Reference proteome</keyword>
<keyword evidence="3 6" id="KW-0812">Transmembrane</keyword>
<dbReference type="PATRIC" id="fig|883169.3.peg.344"/>